<dbReference type="EMBL" id="CP060636">
    <property type="protein sequence ID" value="QNM14159.1"/>
    <property type="molecule type" value="Genomic_DNA"/>
</dbReference>
<protein>
    <submittedName>
        <fullName evidence="2">Manganese catalase family protein</fullName>
    </submittedName>
</protein>
<comment type="similarity">
    <text evidence="1">Belongs to the manganese catalase family.</text>
</comment>
<organism evidence="2 3">
    <name type="scientific">[Eubacterium] hominis</name>
    <dbReference type="NCBI Taxonomy" id="2764325"/>
    <lineage>
        <taxon>Bacteria</taxon>
        <taxon>Bacillati</taxon>
        <taxon>Bacillota</taxon>
        <taxon>Erysipelotrichia</taxon>
        <taxon>Erysipelotrichales</taxon>
        <taxon>Erysipelotrichaceae</taxon>
        <taxon>Amedibacillus</taxon>
    </lineage>
</organism>
<proteinExistence type="inferred from homology"/>
<keyword evidence="3" id="KW-1185">Reference proteome</keyword>
<dbReference type="RefSeq" id="WP_117455646.1">
    <property type="nucleotide sequence ID" value="NZ_CP060636.1"/>
</dbReference>
<dbReference type="InterPro" id="IPR007760">
    <property type="entry name" value="Mn_catalase"/>
</dbReference>
<dbReference type="InterPro" id="IPR012347">
    <property type="entry name" value="Ferritin-like"/>
</dbReference>
<dbReference type="KEGG" id="ehn:H9Q80_09595"/>
<evidence type="ECO:0000313" key="3">
    <source>
        <dbReference type="Proteomes" id="UP000515856"/>
    </source>
</evidence>
<dbReference type="Pfam" id="PF05067">
    <property type="entry name" value="Mn_catalase"/>
    <property type="match status" value="1"/>
</dbReference>
<evidence type="ECO:0000256" key="1">
    <source>
        <dbReference type="ARBA" id="ARBA00007644"/>
    </source>
</evidence>
<dbReference type="InterPro" id="IPR009078">
    <property type="entry name" value="Ferritin-like_SF"/>
</dbReference>
<reference evidence="2 3" key="1">
    <citation type="submission" date="2020-08" db="EMBL/GenBank/DDBJ databases">
        <authorList>
            <person name="Liu C."/>
            <person name="Sun Q."/>
        </authorList>
    </citation>
    <scope>NUCLEOTIDE SEQUENCE [LARGE SCALE GENOMIC DNA]</scope>
    <source>
        <strain evidence="2 3">NSJ-61</strain>
    </source>
</reference>
<name>A0A7G9GTM7_9FIRM</name>
<dbReference type="AlphaFoldDB" id="A0A7G9GTM7"/>
<accession>A0A7G9GTM7</accession>
<gene>
    <name evidence="2" type="ORF">H9Q80_09595</name>
</gene>
<dbReference type="Proteomes" id="UP000515856">
    <property type="component" value="Chromosome"/>
</dbReference>
<sequence length="217" mass="25535">MFLYNEKLPIDVRIDRPDPQSYFLLDSTLHGTHVGLTQAMVYIRQAFMIHNETFSKILMRLAAKQITDMEILAKLIHLEHGEDDRYYDESNDDTPVFEYIMSDERKAEIMKEHEVEHHVNNDLTAAMMRDLEFENMRKELYEELDKKLNDEGAKKVFAHLIDSTMKSIDILKNTLNILTTHTELKEFGEGDTHESWDLDTGNYFDKPNPYFLSPDKK</sequence>
<dbReference type="Gene3D" id="1.20.1260.10">
    <property type="match status" value="1"/>
</dbReference>
<dbReference type="SUPFAM" id="SSF47240">
    <property type="entry name" value="Ferritin-like"/>
    <property type="match status" value="1"/>
</dbReference>
<evidence type="ECO:0000313" key="2">
    <source>
        <dbReference type="EMBL" id="QNM14159.1"/>
    </source>
</evidence>